<evidence type="ECO:0000256" key="1">
    <source>
        <dbReference type="ARBA" id="ARBA00022603"/>
    </source>
</evidence>
<keyword evidence="2" id="KW-0808">Transferase</keyword>
<feature type="region of interest" description="Disordered" evidence="6">
    <location>
        <begin position="4118"/>
        <end position="4139"/>
    </location>
</feature>
<dbReference type="InterPro" id="IPR035979">
    <property type="entry name" value="RBD_domain_sf"/>
</dbReference>
<dbReference type="GO" id="GO:0005634">
    <property type="term" value="C:nucleus"/>
    <property type="evidence" value="ECO:0007669"/>
    <property type="project" value="TreeGrafter"/>
</dbReference>
<evidence type="ECO:0000313" key="10">
    <source>
        <dbReference type="EMBL" id="CAL4766946.1"/>
    </source>
</evidence>
<dbReference type="Pfam" id="PF00145">
    <property type="entry name" value="DNA_methylase"/>
    <property type="match status" value="1"/>
</dbReference>
<dbReference type="InterPro" id="IPR016024">
    <property type="entry name" value="ARM-type_fold"/>
</dbReference>
<dbReference type="GO" id="GO:0003723">
    <property type="term" value="F:RNA binding"/>
    <property type="evidence" value="ECO:0007669"/>
    <property type="project" value="UniProtKB-UniRule"/>
</dbReference>
<dbReference type="SUPFAM" id="SSF53335">
    <property type="entry name" value="S-adenosyl-L-methionine-dependent methyltransferases"/>
    <property type="match status" value="1"/>
</dbReference>
<dbReference type="EMBL" id="CAMXCT020000502">
    <property type="protein sequence ID" value="CAL1133009.1"/>
    <property type="molecule type" value="Genomic_DNA"/>
</dbReference>
<dbReference type="Gene3D" id="3.40.50.150">
    <property type="entry name" value="Vaccinia Virus protein VP39"/>
    <property type="match status" value="1"/>
</dbReference>
<dbReference type="Gene3D" id="3.30.420.10">
    <property type="entry name" value="Ribonuclease H-like superfamily/Ribonuclease H"/>
    <property type="match status" value="1"/>
</dbReference>
<dbReference type="PRINTS" id="PR00069">
    <property type="entry name" value="ALDKETRDTASE"/>
</dbReference>
<feature type="domain" description="RRM" evidence="7">
    <location>
        <begin position="2498"/>
        <end position="2568"/>
    </location>
</feature>
<dbReference type="Pfam" id="PF00076">
    <property type="entry name" value="RRM_1"/>
    <property type="match status" value="2"/>
</dbReference>
<evidence type="ECO:0000259" key="7">
    <source>
        <dbReference type="PROSITE" id="PS50102"/>
    </source>
</evidence>
<dbReference type="InterPro" id="IPR011009">
    <property type="entry name" value="Kinase-like_dom_sf"/>
</dbReference>
<feature type="coiled-coil region" evidence="5">
    <location>
        <begin position="1373"/>
        <end position="1407"/>
    </location>
</feature>
<keyword evidence="4" id="KW-0694">RNA-binding</keyword>
<dbReference type="OrthoDB" id="5411533at2759"/>
<dbReference type="EMBL" id="CAMXCT030000502">
    <property type="protein sequence ID" value="CAL4766946.1"/>
    <property type="molecule type" value="Genomic_DNA"/>
</dbReference>
<dbReference type="Proteomes" id="UP001152797">
    <property type="component" value="Unassembled WGS sequence"/>
</dbReference>
<dbReference type="PANTHER" id="PTHR11139:SF68">
    <property type="entry name" value="DNA-DEPENDENT PROTEIN KINASE CATALYTIC SUBUNIT"/>
    <property type="match status" value="1"/>
</dbReference>
<organism evidence="9">
    <name type="scientific">Cladocopium goreaui</name>
    <dbReference type="NCBI Taxonomy" id="2562237"/>
    <lineage>
        <taxon>Eukaryota</taxon>
        <taxon>Sar</taxon>
        <taxon>Alveolata</taxon>
        <taxon>Dinophyceae</taxon>
        <taxon>Suessiales</taxon>
        <taxon>Symbiodiniaceae</taxon>
        <taxon>Cladocopium</taxon>
    </lineage>
</organism>
<feature type="domain" description="PI3K/PI4K catalytic" evidence="8">
    <location>
        <begin position="5399"/>
        <end position="5669"/>
    </location>
</feature>
<gene>
    <name evidence="9" type="ORF">C1SCF055_LOCUS7571</name>
</gene>
<dbReference type="GO" id="GO:0004674">
    <property type="term" value="F:protein serine/threonine kinase activity"/>
    <property type="evidence" value="ECO:0007669"/>
    <property type="project" value="UniProtKB-KW"/>
</dbReference>
<evidence type="ECO:0000256" key="2">
    <source>
        <dbReference type="ARBA" id="ARBA00022679"/>
    </source>
</evidence>
<dbReference type="SUPFAM" id="SSF54928">
    <property type="entry name" value="RNA-binding domain, RBD"/>
    <property type="match status" value="2"/>
</dbReference>
<dbReference type="GO" id="GO:0000723">
    <property type="term" value="P:telomere maintenance"/>
    <property type="evidence" value="ECO:0007669"/>
    <property type="project" value="TreeGrafter"/>
</dbReference>
<dbReference type="PROSITE" id="PS50102">
    <property type="entry name" value="RRM"/>
    <property type="match status" value="2"/>
</dbReference>
<dbReference type="InterPro" id="IPR029063">
    <property type="entry name" value="SAM-dependent_MTases_sf"/>
</dbReference>
<dbReference type="SUPFAM" id="SSF53098">
    <property type="entry name" value="Ribonuclease H-like"/>
    <property type="match status" value="1"/>
</dbReference>
<dbReference type="InterPro" id="IPR020471">
    <property type="entry name" value="AKR"/>
</dbReference>
<evidence type="ECO:0000256" key="5">
    <source>
        <dbReference type="SAM" id="Coils"/>
    </source>
</evidence>
<dbReference type="GO" id="GO:0016491">
    <property type="term" value="F:oxidoreductase activity"/>
    <property type="evidence" value="ECO:0007669"/>
    <property type="project" value="InterPro"/>
</dbReference>
<dbReference type="GO" id="GO:0006302">
    <property type="term" value="P:double-strand break repair"/>
    <property type="evidence" value="ECO:0007669"/>
    <property type="project" value="TreeGrafter"/>
</dbReference>
<dbReference type="PROSITE" id="PS00094">
    <property type="entry name" value="C5_MTASE_1"/>
    <property type="match status" value="1"/>
</dbReference>
<keyword evidence="10" id="KW-0723">Serine/threonine-protein kinase</keyword>
<evidence type="ECO:0000313" key="11">
    <source>
        <dbReference type="Proteomes" id="UP001152797"/>
    </source>
</evidence>
<proteinExistence type="predicted"/>
<dbReference type="InterPro" id="IPR012337">
    <property type="entry name" value="RNaseH-like_sf"/>
</dbReference>
<keyword evidence="10" id="KW-0418">Kinase</keyword>
<dbReference type="InterPro" id="IPR050517">
    <property type="entry name" value="DDR_Repair_Kinase"/>
</dbReference>
<dbReference type="InterPro" id="IPR036812">
    <property type="entry name" value="NAD(P)_OxRdtase_dom_sf"/>
</dbReference>
<evidence type="ECO:0000256" key="3">
    <source>
        <dbReference type="ARBA" id="ARBA00022691"/>
    </source>
</evidence>
<feature type="domain" description="RRM" evidence="7">
    <location>
        <begin position="2383"/>
        <end position="2461"/>
    </location>
</feature>
<dbReference type="InterPro" id="IPR000403">
    <property type="entry name" value="PI3/4_kinase_cat_dom"/>
</dbReference>
<dbReference type="SMART" id="SM00360">
    <property type="entry name" value="RRM"/>
    <property type="match status" value="3"/>
</dbReference>
<comment type="caution">
    <text evidence="9">The sequence shown here is derived from an EMBL/GenBank/DDBJ whole genome shotgun (WGS) entry which is preliminary data.</text>
</comment>
<keyword evidence="5" id="KW-0175">Coiled coil</keyword>
<dbReference type="CDD" id="cd12285">
    <property type="entry name" value="RRM3_RBM39_like"/>
    <property type="match status" value="1"/>
</dbReference>
<feature type="region of interest" description="Disordered" evidence="6">
    <location>
        <begin position="2640"/>
        <end position="2664"/>
    </location>
</feature>
<dbReference type="InterPro" id="IPR018117">
    <property type="entry name" value="C5_DNA_meth_AS"/>
</dbReference>
<evidence type="ECO:0000259" key="8">
    <source>
        <dbReference type="PROSITE" id="PS50290"/>
    </source>
</evidence>
<dbReference type="InterPro" id="IPR000504">
    <property type="entry name" value="RRM_dom"/>
</dbReference>
<dbReference type="SUPFAM" id="SSF48371">
    <property type="entry name" value="ARM repeat"/>
    <property type="match status" value="1"/>
</dbReference>
<dbReference type="CDD" id="cd00590">
    <property type="entry name" value="RRM_SF"/>
    <property type="match status" value="2"/>
</dbReference>
<sequence length="5669" mass="626953">MDPDKALVMQVDSVGFSAHRISFGGVKGILHTDVQWSQHFHVGGLISIKGFQTQWYEGELQFYAMSKDGAMIFMHASEKRGRLNTMETFAGLAGWTQVLKHFDDQPVLLVEADLETAKVCAAQMDAPCIDAKSYVDRVLNGEHFPVCVLADKVENPLVWVAAGLANVDRVVGSPPCQPWSGAGNNKGLTCEDGRIFLTHLEWAVFMRISVVVVENVAGLPKHGDFKEMVRKVAEQGLTLRTQGVFACHQLLPVRRDRWLGTFVSNEVVVDEGRVKIANYVNFASCMFACVAKTPKLGTFDMEHKRCQPAEREELMIPNEALQLLGDPDVAPWWLKGSCAGMTHDALIEGRVVKVGQQCPCFMATYGKQHELDMSLLKEKGLQTMLIRDGQGIRMLSPWEMLAAMAYKPETILSSNVHEAWKQAGNGLSAVHAWLAIHRTCVLLGKDSPWVGHVDPAKHVLEVVQAGMQLSCFESVKAAGLWKLVECDNEPAAKKSRNEEVPPTVPIQVDDEDEDGVASTKAFEKCPKFVQANDPRWNATLAAVGGNKLVILEHMEKHWVMFVNVREGDKIGTTVRKGMPHADACHFLSLRVDDVKMEWNQALPNKAMQKLVFDPVFSVLTCREESMPLTLKLQADVTWTARTALSYMACEVGCNPESLSMFHGRIEIPDNAFLGQYDTVEFDLKFKACLPAYVSWERSGRQVKDPGFVPSAHDARWCVRHPNRKIVRTCAADAQATVSGIVQMLFPDLHANTPWSVFSDTVELAPNAQVNSVVKFTIQGDGARPFPRTEVTKVRWTQEIDTPSVQSKIVKDCRTLVVRSPFRAKPCEIKCPNDATVAEIAASYLTMSKVFTSMIASQNGQVVDPLMRAEYINEAAVLDVRICPLMGGGKAEKNEMLKSKLKSMLTDRGVPQDAVVDRVTDLLSKIQYDKLNALGDPQEAGTWKTLKELASEARFRLILPAELKAFQQKNRKEKPSTKSEVKKPKTFTPEAHAIQVDPAHFQAEGKKVQMLETSRFGPDQSGLCIVSPAEAQRCMQVLARSCDPLALLVIGEGVQQLGSTFSMPAHLSNGSPVIVKACLLQFGDTDIEFKLQLPMADVVQTASTVIEFGIYKNFVGSWQDTAVPLHYVGVHVPALRGNNLLAVWSVKAWNDNKVVHHQQANHWHGYFRVADVLLAQVLPRSGSAGIFMNPKTLDKKHDPRYTTVSLPAKQLSEVMAKAEACSKALGIAKIGENFAIRCLREDAICIRAQLLPESAFVETATCPQDQVLFVARNVPQVCREELTEALKKTGWEATAVRPQGMNRWIIAAKSDPANSHVIINGAIMMVERLNKGQDSVPITMVAREVRVNTTQENGVVSTTSRFAEFRAQVETQISQAVEAKLQMANTKIEQLTHALQEVQNKAEMSHSNLASDLGQVREEQAFTQKKLAEVESTVASNGQQIIAQMQNMFTKMQANMEQTVQALVNDPDKRQKTEAKNDPFAKKVLAFQVHCRSGSNEELSMPMLPPIAMPKFVGGGWTGLINRLFASLKFQKVTDVPMFLVVILVTREALNPGPVVVRTFNPAQLLGHESEICKWPDGIWFSDALVHLGHGVRAYVCVAYAPPINNCTYANGEKVFLNAILPGLQRATNYKGPALITGDFNRDLGDCIFWESLRAKGWHDCAELAWMMHQKVPEPTCKDAARRSFILVNDIMAKFFKDCGTVDHHMFDAHPVLEATFDVGESPCWKQVWSLPRSVDGLLFDNAMLEKNCEVACNRRGHKFQEALALGHADKALEQLALAFDDMIRHSAVDVEGHEIPVPAACFKRCRAKAVKKKPISAHVLRPGREGDVHVSIGQISIKLKRRVTQCRRLLSLGRQLRARERNPTGENLMQCNMLWMAICSASGFHKGFQQWILDEIGWFVPSCLPERVYVEGLYEVLHDMVQKEVRGERYEQFKRFNKLSLTDLAKGGGMAYKAVKEKSAPPPTFMSYDVVRYLRIFPDRKEGFLNRLVNRCWKSNAGITKQLASTFNDIGWRWIDKEVMEHFSGLRMRWLEDSVPFVMRMLHKAWPYHVANQIERPMFDTETFDAASFAKSMRNRPMRHQGILQTYACGKHVTNDGLSHYASKSVNDRCVFCGEKDGKLHRLFHCSGLSDLRVKHKDVIEWLGGQNQAVWAFCLFPVVGQPLTEKVCLQIPRQNALPAQVHGRRHVYTDGSAFFNTHWDCCLAGSAVIEWQREKNVMVEVVRQILPFQDHSSYRAEVYALVLALEKFWCMDVFSDCDAVVSQFHAMGDAIKRGGKVILGQHADLWGQVLWHLQRRSEGDVQMFKVKAHVTDVNGLSEDLLVTVCDRFLEATPRREVPLACPDWIALTKERSRSPPRRGSLRMGGRVLPQTGGFTDKVGSVERTIVVTGIPFGADEKILFKHFSKCGLIDDLQMISNKKAEPTGVAIIEFSQEEFVGRAAALTAPFDEILGQSVQAKRADAQVPKKDPGPKRTLTRQQFTQQVLSGLMKPSESQMSQRKLHIKNLRPVVRDDDLRSIFRPFGDFEDFLMGSGECWITYKNHNDAQDAMTSMQGFQLVGQELSITMLSVAKADGTAAADAKGDAKLDKAKPLDLAKDSDFGATGSGPSNVHNRIEVMKKLLQAHSGSGVPTVVGLVAPSNGGAAPASAPAASNAPELPPAPKPGTSTSCTLLLQNMFQPTKVDLTKDPKFYDAIREDTHDECAKHGKVVHVTVDPRGTAGLIYVLYETPQQRLAGELALNGAWFEGKKITATGIDDSIWQDLASQAAPAAPAAPAPVQLKRARFTRLPSRRSKDVTKRTTVIGGELGPALQGSVLAALQGPSPDRDASNLGQALARLLRELPAWHEWAVSDAAHGGADDEDAPPEPSTKRRRKSSGAAMGASMTRVRRARADRTGLYQLALLLRNCCSVEAVLLMLQSAPELCQFLADVLRAVLGSEHAPPRTKGLFLEAIPPLLLKAEVLHRTAKTEDPESLSAAAAMVESTVRDMVTNYFPLNSREYQRNTDEYSTYLVLLEGLFRALERSAPSMRLLGALHSTLRVEDHREGLRLREFVKRFVRHVVAMPSSSSSSGAAATFKALLQLFLDQTLDDRLNDNIRFAILEKLALPLLWDLLASPQSCKDCWIAHWQQLLQYADPDISFANLRMRDVDALNLKVQEMAGIYGIIEILFVRTSSELLKEQVLPELGGSSPSRDVILIGKRALKKPTGWERVDPKVLRRCQLRIYAALSAAVCATQTKHEMYSGWLFEKVNWDETMVEPWDGKKPEMSKLTPDSRYNSFARPGYSFAYLSAAMPGRAARRTPAVQTEDSTLLGAGLWAATPATQGTLGRGTLGTLGRAAASKASQELTLMLPEKQRRKLATFARGTGGTASQVMSLVVTGSSDGLTSGEGVPLPPGEEGAALRLQAVLAGRRLQQGDGDRAGTWQTEWLEHDEEFFASGPSTDCALSLFLVLLRTLDVLTERFGLTEPGSSKWLQAMLAIVEKASADFRLRLLLLRVFIHRADVLEPVLLGRNVEVFRFVVSILLDPRFCAEKRFHYLARDAVSTLLVPKLGQEVPQAALPRDCLMDAERLLHQLQITCPHKMTYWQKAHLGILRLFASYYLRPGCTIQPDGKVLLRQLTAKNRENAMVLQQSGLRQLVIFLEYTGFDPMIAGSLDGSSAEKAWKDALLNCVLAKDLQLAAYACGAIALLAKWHPAAGRQILQECCAMVESPPIQARLQDRSDGLRLALCAEQILVMCPWALSDAPEEAEAQVSQAMSDDRSPPRRKLFARMLQRLTTGNLKVLRALLSGLLELCRDCTQPDESGVSLNNVLDARRPPRPTGDALRAVRRSRLEEVLLTLRAGEIWRRALQCKDAAVQLVAARLVCAVTGQLDDEALLSCLGLMLEAEAALRENSSADSVEHRIAFERELLALCVAVCDRRPDVARGEVAEGVLGFLVRVAVSEEWRGVKEVVLLKLGEAKAQEVQEMADQVKSAARDFWEAQLSGDAPQRLADLCLRLGGKIEHESSFIPATLQLLLSLARKSADYRQIKNKPLSDIEFRPMQISASSWASTGLPQTFQLGSAWASTLRGSHSQTRSGAGGRAPDVAGSVVASLSAEALPRELRAAKPRKELPPVPTFAAQAKSTAPGKEMAPVATGTGTGLLRHTEEDSRRVAIFRQERETKAALATLERREREGNEEDSTVDLVSGYREGSYPDVEVSLADIFEPLARAAAEDMGLAEELLLAMWSGMASGATVEVLSGAVNGLINGCLGDVTLVHFLHSLVVRCRDYGKTLPLLAFQCTLASSQLSGIQALEELLPEGLGKAGILRSAVCRPPPALLWSDVSPAQRMDAGDARCSSSERASAVQRAKEPEIVSGKQSYEVWYNRAFAAEVCETGNAHGCEDRGRRHVLQSSVAALSGASAAVPPALAVGGDVAVLNNGMKFPKASFGLQIYNDDTAQQLTEMALSLGYRNFFSSVLAGNQPGFAKGWKASGIPREEVFICGSVVSNRARGFKAAYRATKRGCDANLAAFLTGGITYVDMMMLDYPGPDCDSIKGQWEAFEEMLAAGQTKSLAVSNFSPEQLDCLLSNTTATPPAVNQLPFSISYVEPNVLEENKKRGILVQAWAPLGGSTGGISKRAQQLCGEIGKKYGKSWAQVALRWIVDQGATFSTQTRSKKHFQEDIDIFDFKLSAEDLATLEKVDGEDMGRCRAVLSALYAASSSLGEEASMSAVVSQLKSIRAFSSPHSSVALNALREGQALLAQESLVKVLDQEEAAVPSWELQMASAARINALEELMSWKNLRQVLSDGPDGRESMGTDLKEKSLRSALGLSLLEDSKEARDALEIRLKDAATFDPAAASPQSAALLAIYAISAKKWDDARRLVYQGYDSFNTGWNRLPLLAARARHERLSSLPLLQGLEGFLDSLADVSARPQRHQRPLSLLHDRFSAWIDNALGKVAMCKLREDSQKEAEAYSELGQRCREAKNLTVAQDMMRRCLQKRKIPDFRFFDNVLELKLAQREKPCMELCSVARKEISRHQEPEKSLPYTLILAKIAKVGYERNEMDYQDAWQALISAKGLAEKCSTCDQSNAHAQVATFADAVLRREEGRNRLSASRPEQVELLEALITGVLTALRLGDGDDGIREAFHQAHERLPRVFELLAIFKGCSHVFETGVGSVPSWPFLRWLPQALAHLPNVPALQKPLQDLATDYPQALFWPLQLSSHQDIVGQRHGAFQPLWAALEKTKAPVQTAMTFTKALDRLTHPEKSLPAELRGFREAFLAQDAARAKERWRRLWRKHVEVELQDLAGMVHVDFGQRVKVKMQELARKLGLVVAGELRDADLLPGKREVWIKFLQEMQQLPSTKQWPNRKAPIEAFSPWLSKFDARGSWLGVEEQLEVLGQYRGLRCPEPLAHARITRFGSQLLIMASKQMPKRLVILGSDEREHWFLVKGGEDVRLDERVEQLFGIINSLVAPDAIGLRVRTYAVVPLLPDLGALEWVRETKPLKAIVQEVAKAKDMSEIEAHKLRIEWSKRFGGQAVQRYSKIFELPKADAVVAFQRCVVAMPSSASLKAFFWSSAMGPEAFWHTRQRFAASLACASAACYLLGIGDRHLDNYLLCLRTAEIVPIDFGYSFGIGALLPVPELMPFRLTSFLLSALQPLAGPSGHGTFRDSLEEVCFVHPRAFAGLDH</sequence>
<dbReference type="Gene3D" id="3.20.20.100">
    <property type="entry name" value="NADP-dependent oxidoreductase domain"/>
    <property type="match status" value="1"/>
</dbReference>
<keyword evidence="11" id="KW-1185">Reference proteome</keyword>
<dbReference type="GO" id="GO:0032259">
    <property type="term" value="P:methylation"/>
    <property type="evidence" value="ECO:0007669"/>
    <property type="project" value="UniProtKB-KW"/>
</dbReference>
<dbReference type="InterPro" id="IPR001525">
    <property type="entry name" value="C5_MeTfrase"/>
</dbReference>
<dbReference type="InterPro" id="IPR023210">
    <property type="entry name" value="NADP_OxRdtase_dom"/>
</dbReference>
<keyword evidence="3" id="KW-0949">S-adenosyl-L-methionine</keyword>
<accession>A0A9P1BUC1</accession>
<dbReference type="InterPro" id="IPR012677">
    <property type="entry name" value="Nucleotide-bd_a/b_plait_sf"/>
</dbReference>
<feature type="region of interest" description="Disordered" evidence="6">
    <location>
        <begin position="2851"/>
        <end position="2885"/>
    </location>
</feature>
<dbReference type="PANTHER" id="PTHR11139">
    <property type="entry name" value="ATAXIA TELANGIECTASIA MUTATED ATM -RELATED"/>
    <property type="match status" value="1"/>
</dbReference>
<reference evidence="9" key="1">
    <citation type="submission" date="2022-10" db="EMBL/GenBank/DDBJ databases">
        <authorList>
            <person name="Chen Y."/>
            <person name="Dougan E. K."/>
            <person name="Chan C."/>
            <person name="Rhodes N."/>
            <person name="Thang M."/>
        </authorList>
    </citation>
    <scope>NUCLEOTIDE SEQUENCE</scope>
</reference>
<dbReference type="GO" id="GO:0008168">
    <property type="term" value="F:methyltransferase activity"/>
    <property type="evidence" value="ECO:0007669"/>
    <property type="project" value="UniProtKB-KW"/>
</dbReference>
<dbReference type="SUPFAM" id="SSF56112">
    <property type="entry name" value="Protein kinase-like (PK-like)"/>
    <property type="match status" value="1"/>
</dbReference>
<dbReference type="SMART" id="SM00146">
    <property type="entry name" value="PI3Kc"/>
    <property type="match status" value="1"/>
</dbReference>
<dbReference type="InterPro" id="IPR036397">
    <property type="entry name" value="RNaseH_sf"/>
</dbReference>
<dbReference type="PROSITE" id="PS50290">
    <property type="entry name" value="PI3_4_KINASE_3"/>
    <property type="match status" value="1"/>
</dbReference>
<evidence type="ECO:0000256" key="4">
    <source>
        <dbReference type="PROSITE-ProRule" id="PRU00176"/>
    </source>
</evidence>
<protein>
    <submittedName>
        <fullName evidence="10">Non-specific serine/threonine protein kinase</fullName>
    </submittedName>
</protein>
<keyword evidence="1" id="KW-0489">Methyltransferase</keyword>
<dbReference type="Gene3D" id="1.10.1070.11">
    <property type="entry name" value="Phosphatidylinositol 3-/4-kinase, catalytic domain"/>
    <property type="match status" value="1"/>
</dbReference>
<reference evidence="10 11" key="2">
    <citation type="submission" date="2024-05" db="EMBL/GenBank/DDBJ databases">
        <authorList>
            <person name="Chen Y."/>
            <person name="Shah S."/>
            <person name="Dougan E. K."/>
            <person name="Thang M."/>
            <person name="Chan C."/>
        </authorList>
    </citation>
    <scope>NUCLEOTIDE SEQUENCE [LARGE SCALE GENOMIC DNA]</scope>
</reference>
<dbReference type="Pfam" id="PF00248">
    <property type="entry name" value="Aldo_ket_red"/>
    <property type="match status" value="1"/>
</dbReference>
<dbReference type="InterPro" id="IPR036940">
    <property type="entry name" value="PI3/4_kinase_cat_sf"/>
</dbReference>
<name>A0A9P1BUC1_9DINO</name>
<dbReference type="CDD" id="cd19071">
    <property type="entry name" value="AKR_AKR1-5-like"/>
    <property type="match status" value="1"/>
</dbReference>
<evidence type="ECO:0000313" key="9">
    <source>
        <dbReference type="EMBL" id="CAI3979634.1"/>
    </source>
</evidence>
<dbReference type="Pfam" id="PF00454">
    <property type="entry name" value="PI3_PI4_kinase"/>
    <property type="match status" value="1"/>
</dbReference>
<dbReference type="EMBL" id="CAMXCT010000502">
    <property type="protein sequence ID" value="CAI3979634.1"/>
    <property type="molecule type" value="Genomic_DNA"/>
</dbReference>
<dbReference type="SUPFAM" id="SSF51430">
    <property type="entry name" value="NAD(P)-linked oxidoreductase"/>
    <property type="match status" value="1"/>
</dbReference>
<evidence type="ECO:0000256" key="6">
    <source>
        <dbReference type="SAM" id="MobiDB-lite"/>
    </source>
</evidence>
<dbReference type="Gene3D" id="3.30.70.330">
    <property type="match status" value="3"/>
</dbReference>
<feature type="compositionally biased region" description="Low complexity" evidence="6">
    <location>
        <begin position="2640"/>
        <end position="2654"/>
    </location>
</feature>
<dbReference type="Gene3D" id="3.30.1010.10">
    <property type="entry name" value="Phosphatidylinositol 3-kinase Catalytic Subunit, Chain A, domain 4"/>
    <property type="match status" value="1"/>
</dbReference>